<evidence type="ECO:0000256" key="1">
    <source>
        <dbReference type="SAM" id="MobiDB-lite"/>
    </source>
</evidence>
<feature type="transmembrane region" description="Helical" evidence="2">
    <location>
        <begin position="248"/>
        <end position="266"/>
    </location>
</feature>
<reference evidence="3" key="1">
    <citation type="submission" date="2021-01" db="EMBL/GenBank/DDBJ databases">
        <authorList>
            <person name="Corre E."/>
            <person name="Pelletier E."/>
            <person name="Niang G."/>
            <person name="Scheremetjew M."/>
            <person name="Finn R."/>
            <person name="Kale V."/>
            <person name="Holt S."/>
            <person name="Cochrane G."/>
            <person name="Meng A."/>
            <person name="Brown T."/>
            <person name="Cohen L."/>
        </authorList>
    </citation>
    <scope>NUCLEOTIDE SEQUENCE</scope>
    <source>
        <strain evidence="3">CCMP2084</strain>
    </source>
</reference>
<feature type="transmembrane region" description="Helical" evidence="2">
    <location>
        <begin position="220"/>
        <end position="242"/>
    </location>
</feature>
<sequence length="387" mass="42553">MTSFIASECLERTDDPRLYTDLLTWGVWLFFLSLEVAAAIILLFWAKARTKYLLGVSLTEEEYPPGVRQSVQVTDEHLPVRFQQSLGMGPTSINYALISADDQKNCLGQLDNLKLVTSILLPFIAFLLNTPQVETKECRVFAGGIIASIIILLLSGLSVIQEKMRHDSAMFPLRLSSILYHEQRQLFGELSQRDPPCCNFLKGGESVDTTNAIIAEKKKFTLALTMHVAYLVSSIIIVVVVSGINDKVIPYVSIVAALLNALLSAVGGSGGVSAINVPEEVQNLVDCLQFAAYRRSVLLHILRASVHASLGDAQSYRKVLHEDLEIVPDPIIRQPSRFSLLPEESGTPETLESSEKVPPSEVKMIETKPTKTGSGKIHYSLSSDLEA</sequence>
<feature type="transmembrane region" description="Helical" evidence="2">
    <location>
        <begin position="140"/>
        <end position="160"/>
    </location>
</feature>
<feature type="region of interest" description="Disordered" evidence="1">
    <location>
        <begin position="342"/>
        <end position="387"/>
    </location>
</feature>
<proteinExistence type="predicted"/>
<organism evidence="3">
    <name type="scientific">Attheya septentrionalis</name>
    <dbReference type="NCBI Taxonomy" id="420275"/>
    <lineage>
        <taxon>Eukaryota</taxon>
        <taxon>Sar</taxon>
        <taxon>Stramenopiles</taxon>
        <taxon>Ochrophyta</taxon>
        <taxon>Bacillariophyta</taxon>
        <taxon>Coscinodiscophyceae</taxon>
        <taxon>Chaetocerotophycidae</taxon>
        <taxon>Chaetocerotales</taxon>
        <taxon>Attheyaceae</taxon>
        <taxon>Attheya</taxon>
    </lineage>
</organism>
<evidence type="ECO:0000256" key="2">
    <source>
        <dbReference type="SAM" id="Phobius"/>
    </source>
</evidence>
<dbReference type="EMBL" id="HBHQ01029024">
    <property type="protein sequence ID" value="CAD9827859.1"/>
    <property type="molecule type" value="Transcribed_RNA"/>
</dbReference>
<protein>
    <submittedName>
        <fullName evidence="3">Uncharacterized protein</fullName>
    </submittedName>
</protein>
<feature type="transmembrane region" description="Helical" evidence="2">
    <location>
        <begin position="25"/>
        <end position="45"/>
    </location>
</feature>
<name>A0A7S2XX67_9STRA</name>
<dbReference type="AlphaFoldDB" id="A0A7S2XX67"/>
<feature type="transmembrane region" description="Helical" evidence="2">
    <location>
        <begin position="112"/>
        <end position="128"/>
    </location>
</feature>
<keyword evidence="2" id="KW-0472">Membrane</keyword>
<evidence type="ECO:0000313" key="3">
    <source>
        <dbReference type="EMBL" id="CAD9827859.1"/>
    </source>
</evidence>
<keyword evidence="2" id="KW-0812">Transmembrane</keyword>
<accession>A0A7S2XX67</accession>
<gene>
    <name evidence="3" type="ORF">ASEP1449_LOCUS19694</name>
</gene>
<keyword evidence="2" id="KW-1133">Transmembrane helix</keyword>